<protein>
    <submittedName>
        <fullName evidence="2">Uncharacterized protein</fullName>
    </submittedName>
</protein>
<dbReference type="EMBL" id="ML977013">
    <property type="protein sequence ID" value="KAF1952050.1"/>
    <property type="molecule type" value="Genomic_DNA"/>
</dbReference>
<feature type="compositionally biased region" description="Low complexity" evidence="1">
    <location>
        <begin position="425"/>
        <end position="437"/>
    </location>
</feature>
<keyword evidence="3" id="KW-1185">Reference proteome</keyword>
<feature type="region of interest" description="Disordered" evidence="1">
    <location>
        <begin position="283"/>
        <end position="546"/>
    </location>
</feature>
<feature type="compositionally biased region" description="Pro residues" evidence="1">
    <location>
        <begin position="333"/>
        <end position="343"/>
    </location>
</feature>
<organism evidence="2 3">
    <name type="scientific">Byssothecium circinans</name>
    <dbReference type="NCBI Taxonomy" id="147558"/>
    <lineage>
        <taxon>Eukaryota</taxon>
        <taxon>Fungi</taxon>
        <taxon>Dikarya</taxon>
        <taxon>Ascomycota</taxon>
        <taxon>Pezizomycotina</taxon>
        <taxon>Dothideomycetes</taxon>
        <taxon>Pleosporomycetidae</taxon>
        <taxon>Pleosporales</taxon>
        <taxon>Massarineae</taxon>
        <taxon>Massarinaceae</taxon>
        <taxon>Byssothecium</taxon>
    </lineage>
</organism>
<evidence type="ECO:0000313" key="2">
    <source>
        <dbReference type="EMBL" id="KAF1952050.1"/>
    </source>
</evidence>
<evidence type="ECO:0000256" key="1">
    <source>
        <dbReference type="SAM" id="MobiDB-lite"/>
    </source>
</evidence>
<proteinExistence type="predicted"/>
<gene>
    <name evidence="2" type="ORF">CC80DRAFT_552800</name>
</gene>
<dbReference type="CDD" id="cd22265">
    <property type="entry name" value="UDM1_RNF168"/>
    <property type="match status" value="1"/>
</dbReference>
<feature type="compositionally biased region" description="Basic and acidic residues" evidence="1">
    <location>
        <begin position="81"/>
        <end position="146"/>
    </location>
</feature>
<sequence>MFSSKNKNPGVRNAGKSGKESKSKKGGKYVIPAPPPLPTIPASIHGESSSKKNKSKSKPIPPPPGYPQMPGALPMPAQDPKSQRKEEEKREKERRKADEERRKDLEKDQRKEQEARIKKTEKDAKGQQKESEKEAKHLQKERDREAKHHQKEKQKMEERKFRDEKKPKDEKQSKLTSFLQPKISEPLAPQHLYPEQYPGHGVNLQIPVNPTFPPQRIKDEDVLLANGAPLFGFPKSHPQEKPLSLQPPRPMANIMANTNPSMNLLPQARTTDTENHNGIMNNTGTSAWGLTGTNAPPTTRDINSQQKPINAGSTQSQHVNQGSFSPQMINPVIGPPPGYPQRPNPSILGPPTGDPLRPNSSMSGLPPGYSQMPNPSMPGRPPGYPQQQLPAPVNSFQNLQQPDVKQTHIQNAQGPETKRNPTQMSGSPSGLLQLSSSPRPPPLPASGSLQSRRPEEWPSGQEVKSPQQKPIPSQVTPPVQGNTGHQSELGKFNNFQQATPTVSSPPPILPDPAVSHPTNFPPAISTPAVSRLGNNQTVSPESVRTI</sequence>
<feature type="compositionally biased region" description="Polar residues" evidence="1">
    <location>
        <begin position="283"/>
        <end position="328"/>
    </location>
</feature>
<feature type="region of interest" description="Disordered" evidence="1">
    <location>
        <begin position="1"/>
        <end position="185"/>
    </location>
</feature>
<feature type="compositionally biased region" description="Polar residues" evidence="1">
    <location>
        <begin position="462"/>
        <end position="486"/>
    </location>
</feature>
<name>A0A6A5TIS0_9PLEO</name>
<feature type="compositionally biased region" description="Polar residues" evidence="1">
    <location>
        <begin position="532"/>
        <end position="546"/>
    </location>
</feature>
<feature type="compositionally biased region" description="Pro residues" evidence="1">
    <location>
        <begin position="375"/>
        <end position="384"/>
    </location>
</feature>
<dbReference type="AlphaFoldDB" id="A0A6A5TIS0"/>
<feature type="compositionally biased region" description="Polar residues" evidence="1">
    <location>
        <begin position="493"/>
        <end position="502"/>
    </location>
</feature>
<reference evidence="2" key="1">
    <citation type="journal article" date="2020" name="Stud. Mycol.">
        <title>101 Dothideomycetes genomes: a test case for predicting lifestyles and emergence of pathogens.</title>
        <authorList>
            <person name="Haridas S."/>
            <person name="Albert R."/>
            <person name="Binder M."/>
            <person name="Bloem J."/>
            <person name="Labutti K."/>
            <person name="Salamov A."/>
            <person name="Andreopoulos B."/>
            <person name="Baker S."/>
            <person name="Barry K."/>
            <person name="Bills G."/>
            <person name="Bluhm B."/>
            <person name="Cannon C."/>
            <person name="Castanera R."/>
            <person name="Culley D."/>
            <person name="Daum C."/>
            <person name="Ezra D."/>
            <person name="Gonzalez J."/>
            <person name="Henrissat B."/>
            <person name="Kuo A."/>
            <person name="Liang C."/>
            <person name="Lipzen A."/>
            <person name="Lutzoni F."/>
            <person name="Magnuson J."/>
            <person name="Mondo S."/>
            <person name="Nolan M."/>
            <person name="Ohm R."/>
            <person name="Pangilinan J."/>
            <person name="Park H.-J."/>
            <person name="Ramirez L."/>
            <person name="Alfaro M."/>
            <person name="Sun H."/>
            <person name="Tritt A."/>
            <person name="Yoshinaga Y."/>
            <person name="Zwiers L.-H."/>
            <person name="Turgeon B."/>
            <person name="Goodwin S."/>
            <person name="Spatafora J."/>
            <person name="Crous P."/>
            <person name="Grigoriev I."/>
        </authorList>
    </citation>
    <scope>NUCLEOTIDE SEQUENCE</scope>
    <source>
        <strain evidence="2">CBS 675.92</strain>
    </source>
</reference>
<accession>A0A6A5TIS0</accession>
<dbReference type="Proteomes" id="UP000800035">
    <property type="component" value="Unassembled WGS sequence"/>
</dbReference>
<feature type="compositionally biased region" description="Basic and acidic residues" evidence="1">
    <location>
        <begin position="153"/>
        <end position="173"/>
    </location>
</feature>
<feature type="compositionally biased region" description="Polar residues" evidence="1">
    <location>
        <begin position="385"/>
        <end position="424"/>
    </location>
</feature>
<evidence type="ECO:0000313" key="3">
    <source>
        <dbReference type="Proteomes" id="UP000800035"/>
    </source>
</evidence>